<evidence type="ECO:0000313" key="7">
    <source>
        <dbReference type="EMBL" id="GGO87779.1"/>
    </source>
</evidence>
<protein>
    <submittedName>
        <fullName evidence="7">TetR family transcriptional regulator</fullName>
    </submittedName>
</protein>
<name>A0ABQ2NAB5_9ACTN</name>
<evidence type="ECO:0000256" key="3">
    <source>
        <dbReference type="ARBA" id="ARBA00023125"/>
    </source>
</evidence>
<dbReference type="Gene3D" id="1.10.357.10">
    <property type="entry name" value="Tetracycline Repressor, domain 2"/>
    <property type="match status" value="1"/>
</dbReference>
<comment type="caution">
    <text evidence="7">The sequence shown here is derived from an EMBL/GenBank/DDBJ whole genome shotgun (WGS) entry which is preliminary data.</text>
</comment>
<reference evidence="8" key="1">
    <citation type="journal article" date="2019" name="Int. J. Syst. Evol. Microbiol.">
        <title>The Global Catalogue of Microorganisms (GCM) 10K type strain sequencing project: providing services to taxonomists for standard genome sequencing and annotation.</title>
        <authorList>
            <consortium name="The Broad Institute Genomics Platform"/>
            <consortium name="The Broad Institute Genome Sequencing Center for Infectious Disease"/>
            <person name="Wu L."/>
            <person name="Ma J."/>
        </authorList>
    </citation>
    <scope>NUCLEOTIDE SEQUENCE [LARGE SCALE GENOMIC DNA]</scope>
    <source>
        <strain evidence="8">CGMCC 4.7371</strain>
    </source>
</reference>
<dbReference type="Pfam" id="PF00440">
    <property type="entry name" value="TetR_N"/>
    <property type="match status" value="1"/>
</dbReference>
<evidence type="ECO:0000256" key="2">
    <source>
        <dbReference type="ARBA" id="ARBA00023015"/>
    </source>
</evidence>
<dbReference type="InterPro" id="IPR009057">
    <property type="entry name" value="Homeodomain-like_sf"/>
</dbReference>
<evidence type="ECO:0000256" key="4">
    <source>
        <dbReference type="ARBA" id="ARBA00023163"/>
    </source>
</evidence>
<dbReference type="PRINTS" id="PR00455">
    <property type="entry name" value="HTHTETR"/>
</dbReference>
<proteinExistence type="predicted"/>
<dbReference type="InterPro" id="IPR036271">
    <property type="entry name" value="Tet_transcr_reg_TetR-rel_C_sf"/>
</dbReference>
<dbReference type="Gene3D" id="1.10.10.60">
    <property type="entry name" value="Homeodomain-like"/>
    <property type="match status" value="1"/>
</dbReference>
<keyword evidence="1" id="KW-0678">Repressor</keyword>
<sequence length="221" mass="23499">MVLLGSCPAPSGGLFTARDGFNGMGYLNDVQVRLCPVSVTTRYRRADVIGRAIDLLDEVGLSGLSMRRLAGDLGVQPSALYHHVASKQELLGAVADEILARGRRSTEVLGWQDELRLTCLELRDTMLRHRDGAALIALARAEGVGGDEPLRRMASVLAFNGADPELARVGARTLFHFVFGHVADRQAQGVVSAGGRDESADFATGLGIVLGGLEGRLAQHA</sequence>
<dbReference type="SUPFAM" id="SSF48498">
    <property type="entry name" value="Tetracyclin repressor-like, C-terminal domain"/>
    <property type="match status" value="1"/>
</dbReference>
<evidence type="ECO:0000259" key="6">
    <source>
        <dbReference type="PROSITE" id="PS50977"/>
    </source>
</evidence>
<accession>A0ABQ2NAB5</accession>
<dbReference type="PRINTS" id="PR00400">
    <property type="entry name" value="TETREPRESSOR"/>
</dbReference>
<evidence type="ECO:0000256" key="1">
    <source>
        <dbReference type="ARBA" id="ARBA00022491"/>
    </source>
</evidence>
<keyword evidence="4" id="KW-0804">Transcription</keyword>
<evidence type="ECO:0000313" key="8">
    <source>
        <dbReference type="Proteomes" id="UP000655410"/>
    </source>
</evidence>
<keyword evidence="3 5" id="KW-0238">DNA-binding</keyword>
<dbReference type="SUPFAM" id="SSF46689">
    <property type="entry name" value="Homeodomain-like"/>
    <property type="match status" value="1"/>
</dbReference>
<dbReference type="Pfam" id="PF02909">
    <property type="entry name" value="TetR_C_1"/>
    <property type="match status" value="1"/>
</dbReference>
<dbReference type="Proteomes" id="UP000655410">
    <property type="component" value="Unassembled WGS sequence"/>
</dbReference>
<keyword evidence="8" id="KW-1185">Reference proteome</keyword>
<dbReference type="PROSITE" id="PS50977">
    <property type="entry name" value="HTH_TETR_2"/>
    <property type="match status" value="1"/>
</dbReference>
<organism evidence="7 8">
    <name type="scientific">Nocardioides phosphati</name>
    <dbReference type="NCBI Taxonomy" id="1867775"/>
    <lineage>
        <taxon>Bacteria</taxon>
        <taxon>Bacillati</taxon>
        <taxon>Actinomycetota</taxon>
        <taxon>Actinomycetes</taxon>
        <taxon>Propionibacteriales</taxon>
        <taxon>Nocardioidaceae</taxon>
        <taxon>Nocardioides</taxon>
    </lineage>
</organism>
<evidence type="ECO:0000256" key="5">
    <source>
        <dbReference type="PROSITE-ProRule" id="PRU00335"/>
    </source>
</evidence>
<dbReference type="InterPro" id="IPR004111">
    <property type="entry name" value="Repressor_TetR_C"/>
</dbReference>
<dbReference type="InterPro" id="IPR003012">
    <property type="entry name" value="Tet_transcr_reg_TetR"/>
</dbReference>
<feature type="domain" description="HTH tetR-type" evidence="6">
    <location>
        <begin position="42"/>
        <end position="102"/>
    </location>
</feature>
<dbReference type="EMBL" id="BMNI01000002">
    <property type="protein sequence ID" value="GGO87779.1"/>
    <property type="molecule type" value="Genomic_DNA"/>
</dbReference>
<gene>
    <name evidence="7" type="ORF">GCM10011584_13220</name>
</gene>
<dbReference type="InterPro" id="IPR001647">
    <property type="entry name" value="HTH_TetR"/>
</dbReference>
<keyword evidence="2" id="KW-0805">Transcription regulation</keyword>
<feature type="DNA-binding region" description="H-T-H motif" evidence="5">
    <location>
        <begin position="65"/>
        <end position="84"/>
    </location>
</feature>